<reference evidence="2 3" key="1">
    <citation type="submission" date="2018-11" db="EMBL/GenBank/DDBJ databases">
        <authorList>
            <consortium name="Pathogen Informatics"/>
        </authorList>
    </citation>
    <scope>NUCLEOTIDE SEQUENCE [LARGE SCALE GENOMIC DNA]</scope>
</reference>
<dbReference type="EMBL" id="UYRU01074800">
    <property type="protein sequence ID" value="VDN25060.1"/>
    <property type="molecule type" value="Genomic_DNA"/>
</dbReference>
<feature type="compositionally biased region" description="Low complexity" evidence="1">
    <location>
        <begin position="13"/>
        <end position="27"/>
    </location>
</feature>
<keyword evidence="3" id="KW-1185">Reference proteome</keyword>
<dbReference type="AlphaFoldDB" id="A0A3P7MFF6"/>
<evidence type="ECO:0000313" key="2">
    <source>
        <dbReference type="EMBL" id="VDN25060.1"/>
    </source>
</evidence>
<accession>A0A3P7MFF6</accession>
<sequence length="127" mass="14432">MGSEEPQMRHYGQPQSQQQQYIMQQRQQEPHFVGLRHLPQTYATSRPDDDLNISGGTARPQDTYLPVGNSPLYPTQEYWPGGTTDPTNSCLMPNVTTLPNRDENNERTTHCAIVLNNVHFAGHKLDK</sequence>
<dbReference type="Proteomes" id="UP000281553">
    <property type="component" value="Unassembled WGS sequence"/>
</dbReference>
<feature type="region of interest" description="Disordered" evidence="1">
    <location>
        <begin position="1"/>
        <end position="103"/>
    </location>
</feature>
<evidence type="ECO:0000313" key="3">
    <source>
        <dbReference type="Proteomes" id="UP000281553"/>
    </source>
</evidence>
<name>A0A3P7MFF6_DIBLA</name>
<feature type="compositionally biased region" description="Polar residues" evidence="1">
    <location>
        <begin position="84"/>
        <end position="99"/>
    </location>
</feature>
<gene>
    <name evidence="2" type="ORF">DILT_LOCUS14555</name>
</gene>
<evidence type="ECO:0000256" key="1">
    <source>
        <dbReference type="SAM" id="MobiDB-lite"/>
    </source>
</evidence>
<proteinExistence type="predicted"/>
<organism evidence="2 3">
    <name type="scientific">Dibothriocephalus latus</name>
    <name type="common">Fish tapeworm</name>
    <name type="synonym">Diphyllobothrium latum</name>
    <dbReference type="NCBI Taxonomy" id="60516"/>
    <lineage>
        <taxon>Eukaryota</taxon>
        <taxon>Metazoa</taxon>
        <taxon>Spiralia</taxon>
        <taxon>Lophotrochozoa</taxon>
        <taxon>Platyhelminthes</taxon>
        <taxon>Cestoda</taxon>
        <taxon>Eucestoda</taxon>
        <taxon>Diphyllobothriidea</taxon>
        <taxon>Diphyllobothriidae</taxon>
        <taxon>Dibothriocephalus</taxon>
    </lineage>
</organism>
<protein>
    <submittedName>
        <fullName evidence="2">Uncharacterized protein</fullName>
    </submittedName>
</protein>